<dbReference type="GO" id="GO:0008757">
    <property type="term" value="F:S-adenosylmethionine-dependent methyltransferase activity"/>
    <property type="evidence" value="ECO:0007669"/>
    <property type="project" value="TreeGrafter"/>
</dbReference>
<dbReference type="GO" id="GO:0032259">
    <property type="term" value="P:methylation"/>
    <property type="evidence" value="ECO:0007669"/>
    <property type="project" value="UniProtKB-KW"/>
</dbReference>
<proteinExistence type="predicted"/>
<dbReference type="InterPro" id="IPR029063">
    <property type="entry name" value="SAM-dependent_MTases_sf"/>
</dbReference>
<sequence>MAQEQWSAVDRYITDLLVPPDAALDAALEASAAAGLPPINVAPNQGKLLNLLARIHGARTILEIGTLGGYSTIWLARALPAGGRLITLESEPKHAEVARANLDRAGVADRVELRLGRALDTLPKLAAEGRGPFDLIFIDADKPSNPDYFAWALKLSRRGSVIVVDNVVRRGAVVDPESADPNVQGVRRLYELLAAERRVSATAIQTVGAKGHDGLAVALVTADP</sequence>
<dbReference type="KEGG" id="scu:SCE1572_18470"/>
<evidence type="ECO:0000313" key="4">
    <source>
        <dbReference type="EMBL" id="AGP32378.1"/>
    </source>
</evidence>
<evidence type="ECO:0000256" key="2">
    <source>
        <dbReference type="ARBA" id="ARBA00022679"/>
    </source>
</evidence>
<dbReference type="PANTHER" id="PTHR10509:SF14">
    <property type="entry name" value="CAFFEOYL-COA O-METHYLTRANSFERASE 3-RELATED"/>
    <property type="match status" value="1"/>
</dbReference>
<dbReference type="HOGENOM" id="CLU_067676_8_0_7"/>
<dbReference type="OrthoDB" id="9811000at2"/>
<dbReference type="PATRIC" id="fig|1254432.3.peg.4181"/>
<dbReference type="AlphaFoldDB" id="S4XP05"/>
<keyword evidence="2 4" id="KW-0808">Transferase</keyword>
<dbReference type="PANTHER" id="PTHR10509">
    <property type="entry name" value="O-METHYLTRANSFERASE-RELATED"/>
    <property type="match status" value="1"/>
</dbReference>
<dbReference type="STRING" id="1254432.SCE1572_18470"/>
<dbReference type="PROSITE" id="PS51682">
    <property type="entry name" value="SAM_OMT_I"/>
    <property type="match status" value="1"/>
</dbReference>
<accession>S4XP05</accession>
<dbReference type="CDD" id="cd02440">
    <property type="entry name" value="AdoMet_MTases"/>
    <property type="match status" value="1"/>
</dbReference>
<dbReference type="InterPro" id="IPR002935">
    <property type="entry name" value="SAM_O-MeTrfase"/>
</dbReference>
<dbReference type="SUPFAM" id="SSF53335">
    <property type="entry name" value="S-adenosyl-L-methionine-dependent methyltransferases"/>
    <property type="match status" value="1"/>
</dbReference>
<protein>
    <submittedName>
        <fullName evidence="4">O-methyltransferase</fullName>
    </submittedName>
</protein>
<name>S4XP05_SORCE</name>
<dbReference type="GO" id="GO:0008171">
    <property type="term" value="F:O-methyltransferase activity"/>
    <property type="evidence" value="ECO:0007669"/>
    <property type="project" value="InterPro"/>
</dbReference>
<dbReference type="EMBL" id="CP003969">
    <property type="protein sequence ID" value="AGP32378.1"/>
    <property type="molecule type" value="Genomic_DNA"/>
</dbReference>
<keyword evidence="3" id="KW-0949">S-adenosyl-L-methionine</keyword>
<evidence type="ECO:0000313" key="5">
    <source>
        <dbReference type="Proteomes" id="UP000014803"/>
    </source>
</evidence>
<evidence type="ECO:0000256" key="1">
    <source>
        <dbReference type="ARBA" id="ARBA00022603"/>
    </source>
</evidence>
<organism evidence="4 5">
    <name type="scientific">Sorangium cellulosum So0157-2</name>
    <dbReference type="NCBI Taxonomy" id="1254432"/>
    <lineage>
        <taxon>Bacteria</taxon>
        <taxon>Pseudomonadati</taxon>
        <taxon>Myxococcota</taxon>
        <taxon>Polyangia</taxon>
        <taxon>Polyangiales</taxon>
        <taxon>Polyangiaceae</taxon>
        <taxon>Sorangium</taxon>
    </lineage>
</organism>
<keyword evidence="1 4" id="KW-0489">Methyltransferase</keyword>
<dbReference type="RefSeq" id="WP_020735635.1">
    <property type="nucleotide sequence ID" value="NC_021658.1"/>
</dbReference>
<dbReference type="Gene3D" id="3.40.50.150">
    <property type="entry name" value="Vaccinia Virus protein VP39"/>
    <property type="match status" value="1"/>
</dbReference>
<evidence type="ECO:0000256" key="3">
    <source>
        <dbReference type="ARBA" id="ARBA00022691"/>
    </source>
</evidence>
<gene>
    <name evidence="4" type="ORF">SCE1572_18470</name>
</gene>
<dbReference type="Pfam" id="PF01596">
    <property type="entry name" value="Methyltransf_3"/>
    <property type="match status" value="1"/>
</dbReference>
<dbReference type="InterPro" id="IPR050362">
    <property type="entry name" value="Cation-dep_OMT"/>
</dbReference>
<reference evidence="4 5" key="1">
    <citation type="journal article" date="2013" name="Sci. Rep.">
        <title>Extraordinary expansion of a Sorangium cellulosum genome from an alkaline milieu.</title>
        <authorList>
            <person name="Han K."/>
            <person name="Li Z.F."/>
            <person name="Peng R."/>
            <person name="Zhu L.P."/>
            <person name="Zhou T."/>
            <person name="Wang L.G."/>
            <person name="Li S.G."/>
            <person name="Zhang X.B."/>
            <person name="Hu W."/>
            <person name="Wu Z.H."/>
            <person name="Qin N."/>
            <person name="Li Y.Z."/>
        </authorList>
    </citation>
    <scope>NUCLEOTIDE SEQUENCE [LARGE SCALE GENOMIC DNA]</scope>
    <source>
        <strain evidence="4 5">So0157-2</strain>
    </source>
</reference>
<dbReference type="Proteomes" id="UP000014803">
    <property type="component" value="Chromosome"/>
</dbReference>
<dbReference type="eggNOG" id="COG4122">
    <property type="taxonomic scope" value="Bacteria"/>
</dbReference>